<dbReference type="Proteomes" id="UP000189981">
    <property type="component" value="Unassembled WGS sequence"/>
</dbReference>
<dbReference type="InterPro" id="IPR003695">
    <property type="entry name" value="Ppx_GppA_N"/>
</dbReference>
<keyword evidence="3" id="KW-1185">Reference proteome</keyword>
<protein>
    <submittedName>
        <fullName evidence="2">Exopolyphosphatase / guanosine-5'-triphosphate,3'-diphosphate pyrophosphatase</fullName>
    </submittedName>
</protein>
<evidence type="ECO:0000313" key="3">
    <source>
        <dbReference type="Proteomes" id="UP000189981"/>
    </source>
</evidence>
<dbReference type="OrthoDB" id="9814545at2"/>
<dbReference type="CDD" id="cd24055">
    <property type="entry name" value="ASKHA_NBD_ChPPX-like"/>
    <property type="match status" value="1"/>
</dbReference>
<accession>A0A1T5EY86</accession>
<dbReference type="SUPFAM" id="SSF53067">
    <property type="entry name" value="Actin-like ATPase domain"/>
    <property type="match status" value="2"/>
</dbReference>
<gene>
    <name evidence="2" type="ORF">SAMN05661099_3282</name>
</gene>
<evidence type="ECO:0000259" key="1">
    <source>
        <dbReference type="Pfam" id="PF02541"/>
    </source>
</evidence>
<name>A0A1T5EY86_9SPHI</name>
<dbReference type="STRING" id="572036.SAMN05661099_3282"/>
<dbReference type="RefSeq" id="WP_079703787.1">
    <property type="nucleotide sequence ID" value="NZ_FUYR01000005.1"/>
</dbReference>
<dbReference type="Pfam" id="PF02541">
    <property type="entry name" value="Ppx-GppA"/>
    <property type="match status" value="1"/>
</dbReference>
<dbReference type="InterPro" id="IPR043129">
    <property type="entry name" value="ATPase_NBD"/>
</dbReference>
<dbReference type="GO" id="GO:0016462">
    <property type="term" value="F:pyrophosphatase activity"/>
    <property type="evidence" value="ECO:0007669"/>
    <property type="project" value="TreeGrafter"/>
</dbReference>
<feature type="domain" description="Ppx/GppA phosphatase N-terminal" evidence="1">
    <location>
        <begin position="31"/>
        <end position="316"/>
    </location>
</feature>
<dbReference type="AlphaFoldDB" id="A0A1T5EY86"/>
<dbReference type="Gene3D" id="3.30.420.150">
    <property type="entry name" value="Exopolyphosphatase. Domain 2"/>
    <property type="match status" value="1"/>
</dbReference>
<reference evidence="3" key="1">
    <citation type="submission" date="2017-02" db="EMBL/GenBank/DDBJ databases">
        <authorList>
            <person name="Varghese N."/>
            <person name="Submissions S."/>
        </authorList>
    </citation>
    <scope>NUCLEOTIDE SEQUENCE [LARGE SCALE GENOMIC DNA]</scope>
    <source>
        <strain evidence="3">DSM 22385</strain>
    </source>
</reference>
<proteinExistence type="predicted"/>
<dbReference type="PANTHER" id="PTHR30005:SF0">
    <property type="entry name" value="RETROGRADE REGULATION PROTEIN 2"/>
    <property type="match status" value="1"/>
</dbReference>
<organism evidence="2 3">
    <name type="scientific">Daejeonella lutea</name>
    <dbReference type="NCBI Taxonomy" id="572036"/>
    <lineage>
        <taxon>Bacteria</taxon>
        <taxon>Pseudomonadati</taxon>
        <taxon>Bacteroidota</taxon>
        <taxon>Sphingobacteriia</taxon>
        <taxon>Sphingobacteriales</taxon>
        <taxon>Sphingobacteriaceae</taxon>
        <taxon>Daejeonella</taxon>
    </lineage>
</organism>
<sequence>MTSEMPKQLTTNNQPTRTAILDLGTNTFHLLIADIEKQHPFIVYQDTIDVKLGEGGISRGIISSQAFERGINAIKEFKDRIVHYDVSKVKSAATSAVRTASNGPEFITAIKNQTGLNLEIIDGEREAELIYFGVRAAVNLTSKALIVDIGGGSVEFIICDNSTIFWKHSYPIGAARMMEKFHQNDPITKHERDQLKQFLDETLSGLQDQLYLHAPDVLVGSAGSFETFAALQDPEFKPAFSRPEFNLDLNRFRKISEWIEESTHHERSQMHAIPTVRVDMIVVATMLTKYILTMREFKSFKLSTYSLKEGVLFEMLM</sequence>
<dbReference type="PANTHER" id="PTHR30005">
    <property type="entry name" value="EXOPOLYPHOSPHATASE"/>
    <property type="match status" value="1"/>
</dbReference>
<evidence type="ECO:0000313" key="2">
    <source>
        <dbReference type="EMBL" id="SKB88828.1"/>
    </source>
</evidence>
<dbReference type="Gene3D" id="3.30.420.40">
    <property type="match status" value="1"/>
</dbReference>
<dbReference type="InterPro" id="IPR050273">
    <property type="entry name" value="GppA/Ppx_hydrolase"/>
</dbReference>
<dbReference type="EMBL" id="FUYR01000005">
    <property type="protein sequence ID" value="SKB88828.1"/>
    <property type="molecule type" value="Genomic_DNA"/>
</dbReference>